<keyword evidence="7" id="KW-1185">Reference proteome</keyword>
<comment type="similarity">
    <text evidence="2">Belongs to the pterin-4-alpha-carbinolamine dehydratase family.</text>
</comment>
<evidence type="ECO:0000256" key="4">
    <source>
        <dbReference type="ARBA" id="ARBA00023239"/>
    </source>
</evidence>
<dbReference type="AlphaFoldDB" id="A0A2V1D141"/>
<sequence length="161" mass="18222">MATRVAWPLRLNRSLTPLLQSRQRHAFTTTKQISNDAIMQPKISEGQDESKVKAELKVLLENGWKLNEEQIQLEKTYHFKTYTKVLDLHTCIGVGSKSKNHHSKMITEFGSLTVHWTTHKPNGLSSNDTFMARYCDDQAKLIGTVDQSEAQKCGPPPSSQI</sequence>
<evidence type="ECO:0000256" key="2">
    <source>
        <dbReference type="ARBA" id="ARBA00006472"/>
    </source>
</evidence>
<dbReference type="Gene3D" id="3.30.1360.20">
    <property type="entry name" value="Transcriptional coactivator/pterin dehydratase"/>
    <property type="match status" value="1"/>
</dbReference>
<dbReference type="InterPro" id="IPR036428">
    <property type="entry name" value="PCD_sf"/>
</dbReference>
<dbReference type="PANTHER" id="PTHR12599">
    <property type="entry name" value="PTERIN-4-ALPHA-CARBINOLAMINE DEHYDRATASE"/>
    <property type="match status" value="1"/>
</dbReference>
<dbReference type="SUPFAM" id="SSF55248">
    <property type="entry name" value="PCD-like"/>
    <property type="match status" value="1"/>
</dbReference>
<evidence type="ECO:0000313" key="7">
    <source>
        <dbReference type="Proteomes" id="UP000244855"/>
    </source>
</evidence>
<dbReference type="STRING" id="97972.A0A2V1D141"/>
<dbReference type="GO" id="GO:0008124">
    <property type="term" value="F:4-alpha-hydroxytetrahydrobiopterin dehydratase activity"/>
    <property type="evidence" value="ECO:0007669"/>
    <property type="project" value="UniProtKB-EC"/>
</dbReference>
<gene>
    <name evidence="6" type="ORF">DM02DRAFT_677904</name>
</gene>
<evidence type="ECO:0000313" key="6">
    <source>
        <dbReference type="EMBL" id="PVH91758.1"/>
    </source>
</evidence>
<dbReference type="InterPro" id="IPR001533">
    <property type="entry name" value="Pterin_deHydtase"/>
</dbReference>
<protein>
    <recommendedName>
        <fullName evidence="3">4a-hydroxytetrahydrobiopterin dehydratase</fullName>
        <ecNumber evidence="3">4.2.1.96</ecNumber>
    </recommendedName>
    <alternativeName>
        <fullName evidence="5">4-alpha-hydroxy-tetrahydropterin dehydratase</fullName>
    </alternativeName>
</protein>
<dbReference type="EC" id="4.2.1.96" evidence="3"/>
<name>A0A2V1D141_9PLEO</name>
<evidence type="ECO:0000256" key="3">
    <source>
        <dbReference type="ARBA" id="ARBA00013252"/>
    </source>
</evidence>
<comment type="catalytic activity">
    <reaction evidence="1">
        <text>(4aS,6R)-4a-hydroxy-L-erythro-5,6,7,8-tetrahydrobiopterin = (6R)-L-erythro-6,7-dihydrobiopterin + H2O</text>
        <dbReference type="Rhea" id="RHEA:11920"/>
        <dbReference type="ChEBI" id="CHEBI:15377"/>
        <dbReference type="ChEBI" id="CHEBI:15642"/>
        <dbReference type="ChEBI" id="CHEBI:43120"/>
        <dbReference type="EC" id="4.2.1.96"/>
    </reaction>
</comment>
<proteinExistence type="inferred from homology"/>
<dbReference type="Pfam" id="PF01329">
    <property type="entry name" value="Pterin_4a"/>
    <property type="match status" value="1"/>
</dbReference>
<dbReference type="OrthoDB" id="277398at2759"/>
<dbReference type="PANTHER" id="PTHR12599:SF0">
    <property type="entry name" value="PTERIN-4-ALPHA-CARBINOLAMINE DEHYDRATASE"/>
    <property type="match status" value="1"/>
</dbReference>
<dbReference type="Proteomes" id="UP000244855">
    <property type="component" value="Unassembled WGS sequence"/>
</dbReference>
<dbReference type="EMBL" id="KZ805787">
    <property type="protein sequence ID" value="PVH91758.1"/>
    <property type="molecule type" value="Genomic_DNA"/>
</dbReference>
<dbReference type="GO" id="GO:0006729">
    <property type="term" value="P:tetrahydrobiopterin biosynthetic process"/>
    <property type="evidence" value="ECO:0007669"/>
    <property type="project" value="InterPro"/>
</dbReference>
<evidence type="ECO:0000256" key="5">
    <source>
        <dbReference type="ARBA" id="ARBA00030497"/>
    </source>
</evidence>
<accession>A0A2V1D141</accession>
<evidence type="ECO:0000256" key="1">
    <source>
        <dbReference type="ARBA" id="ARBA00001554"/>
    </source>
</evidence>
<keyword evidence="4" id="KW-0456">Lyase</keyword>
<organism evidence="6 7">
    <name type="scientific">Periconia macrospinosa</name>
    <dbReference type="NCBI Taxonomy" id="97972"/>
    <lineage>
        <taxon>Eukaryota</taxon>
        <taxon>Fungi</taxon>
        <taxon>Dikarya</taxon>
        <taxon>Ascomycota</taxon>
        <taxon>Pezizomycotina</taxon>
        <taxon>Dothideomycetes</taxon>
        <taxon>Pleosporomycetidae</taxon>
        <taxon>Pleosporales</taxon>
        <taxon>Massarineae</taxon>
        <taxon>Periconiaceae</taxon>
        <taxon>Periconia</taxon>
    </lineage>
</organism>
<reference evidence="6 7" key="1">
    <citation type="journal article" date="2018" name="Sci. Rep.">
        <title>Comparative genomics provides insights into the lifestyle and reveals functional heterogeneity of dark septate endophytic fungi.</title>
        <authorList>
            <person name="Knapp D.G."/>
            <person name="Nemeth J.B."/>
            <person name="Barry K."/>
            <person name="Hainaut M."/>
            <person name="Henrissat B."/>
            <person name="Johnson J."/>
            <person name="Kuo A."/>
            <person name="Lim J.H.P."/>
            <person name="Lipzen A."/>
            <person name="Nolan M."/>
            <person name="Ohm R.A."/>
            <person name="Tamas L."/>
            <person name="Grigoriev I.V."/>
            <person name="Spatafora J.W."/>
            <person name="Nagy L.G."/>
            <person name="Kovacs G.M."/>
        </authorList>
    </citation>
    <scope>NUCLEOTIDE SEQUENCE [LARGE SCALE GENOMIC DNA]</scope>
    <source>
        <strain evidence="6 7">DSE2036</strain>
    </source>
</reference>